<dbReference type="InterPro" id="IPR032816">
    <property type="entry name" value="VTT_dom"/>
</dbReference>
<keyword evidence="2" id="KW-1003">Cell membrane</keyword>
<evidence type="ECO:0000259" key="7">
    <source>
        <dbReference type="Pfam" id="PF09335"/>
    </source>
</evidence>
<evidence type="ECO:0000256" key="2">
    <source>
        <dbReference type="ARBA" id="ARBA00022475"/>
    </source>
</evidence>
<evidence type="ECO:0000256" key="5">
    <source>
        <dbReference type="ARBA" id="ARBA00023136"/>
    </source>
</evidence>
<evidence type="ECO:0000256" key="4">
    <source>
        <dbReference type="ARBA" id="ARBA00022989"/>
    </source>
</evidence>
<organism evidence="8 9">
    <name type="scientific">Methanolobus chelungpuianus</name>
    <dbReference type="NCBI Taxonomy" id="502115"/>
    <lineage>
        <taxon>Archaea</taxon>
        <taxon>Methanobacteriati</taxon>
        <taxon>Methanobacteriota</taxon>
        <taxon>Stenosarchaea group</taxon>
        <taxon>Methanomicrobia</taxon>
        <taxon>Methanosarcinales</taxon>
        <taxon>Methanosarcinaceae</taxon>
        <taxon>Methanolobus</taxon>
    </lineage>
</organism>
<comment type="caution">
    <text evidence="8">The sequence shown here is derived from an EMBL/GenBank/DDBJ whole genome shotgun (WGS) entry which is preliminary data.</text>
</comment>
<dbReference type="Pfam" id="PF09335">
    <property type="entry name" value="VTT_dom"/>
    <property type="match status" value="1"/>
</dbReference>
<feature type="transmembrane region" description="Helical" evidence="6">
    <location>
        <begin position="189"/>
        <end position="206"/>
    </location>
</feature>
<feature type="transmembrane region" description="Helical" evidence="6">
    <location>
        <begin position="76"/>
        <end position="102"/>
    </location>
</feature>
<feature type="transmembrane region" description="Helical" evidence="6">
    <location>
        <begin position="160"/>
        <end position="177"/>
    </location>
</feature>
<dbReference type="Proteomes" id="UP001206983">
    <property type="component" value="Unassembled WGS sequence"/>
</dbReference>
<proteinExistence type="predicted"/>
<reference evidence="8 9" key="1">
    <citation type="journal article" date="2011" name="Appl. Environ. Microbiol.">
        <title>Methanogenic archaea isolated from Taiwan's Chelungpu fault.</title>
        <authorList>
            <person name="Wu S.Y."/>
            <person name="Lai M.C."/>
        </authorList>
    </citation>
    <scope>NUCLEOTIDE SEQUENCE [LARGE SCALE GENOMIC DNA]</scope>
    <source>
        <strain evidence="8 9">St545Mb</strain>
    </source>
</reference>
<comment type="subcellular location">
    <subcellularLocation>
        <location evidence="1">Cell membrane</location>
        <topology evidence="1">Multi-pass membrane protein</topology>
    </subcellularLocation>
</comment>
<feature type="transmembrane region" description="Helical" evidence="6">
    <location>
        <begin position="12"/>
        <end position="34"/>
    </location>
</feature>
<dbReference type="PANTHER" id="PTHR12677:SF59">
    <property type="entry name" value="GOLGI APPARATUS MEMBRANE PROTEIN TVP38-RELATED"/>
    <property type="match status" value="1"/>
</dbReference>
<gene>
    <name evidence="8" type="ORF">PV02_10220</name>
</gene>
<sequence>MERDRKALNWKHIPVILASMFLFLFIVFEVSGVITLEKIRYFVMGSGAFAAAIIIFFLIVDLILPMPSTVLMTLSGAFYGFYSGTLINITGSLLASLTGFAITRKLGKTKLFLDRTEERAMDEWFVKWGEGILILSKTVPIVSETMACFAGLTKISGKRFIALSLLGIIPVSAYYAYFGSISRNFSEWLLPLFFGIAIPTTIWSILKKSKEKT</sequence>
<name>A0AAE3HDH1_9EURY</name>
<keyword evidence="3 6" id="KW-0812">Transmembrane</keyword>
<accession>A0AAE3HDH1</accession>
<dbReference type="RefSeq" id="WP_256623347.1">
    <property type="nucleotide sequence ID" value="NZ_JTEO01000006.1"/>
</dbReference>
<keyword evidence="5 6" id="KW-0472">Membrane</keyword>
<evidence type="ECO:0000256" key="3">
    <source>
        <dbReference type="ARBA" id="ARBA00022692"/>
    </source>
</evidence>
<evidence type="ECO:0000256" key="6">
    <source>
        <dbReference type="SAM" id="Phobius"/>
    </source>
</evidence>
<protein>
    <recommendedName>
        <fullName evidence="7">VTT domain-containing protein</fullName>
    </recommendedName>
</protein>
<dbReference type="GO" id="GO:0005886">
    <property type="term" value="C:plasma membrane"/>
    <property type="evidence" value="ECO:0007669"/>
    <property type="project" value="UniProtKB-SubCell"/>
</dbReference>
<evidence type="ECO:0000313" key="8">
    <source>
        <dbReference type="EMBL" id="MCQ6963478.1"/>
    </source>
</evidence>
<feature type="transmembrane region" description="Helical" evidence="6">
    <location>
        <begin position="41"/>
        <end position="64"/>
    </location>
</feature>
<keyword evidence="9" id="KW-1185">Reference proteome</keyword>
<evidence type="ECO:0000313" key="9">
    <source>
        <dbReference type="Proteomes" id="UP001206983"/>
    </source>
</evidence>
<keyword evidence="4 6" id="KW-1133">Transmembrane helix</keyword>
<dbReference type="EMBL" id="JTEO01000006">
    <property type="protein sequence ID" value="MCQ6963478.1"/>
    <property type="molecule type" value="Genomic_DNA"/>
</dbReference>
<evidence type="ECO:0000256" key="1">
    <source>
        <dbReference type="ARBA" id="ARBA00004651"/>
    </source>
</evidence>
<dbReference type="AlphaFoldDB" id="A0AAE3HDH1"/>
<feature type="domain" description="VTT" evidence="7">
    <location>
        <begin position="67"/>
        <end position="180"/>
    </location>
</feature>
<dbReference type="InterPro" id="IPR015414">
    <property type="entry name" value="TMEM64"/>
</dbReference>
<dbReference type="PANTHER" id="PTHR12677">
    <property type="entry name" value="GOLGI APPARATUS MEMBRANE PROTEIN TVP38-RELATED"/>
    <property type="match status" value="1"/>
</dbReference>